<evidence type="ECO:0000313" key="11">
    <source>
        <dbReference type="EMBL" id="AUH21206.1"/>
    </source>
</evidence>
<reference evidence="11" key="1">
    <citation type="journal article" date="2017" name="Mitochondrial DNA Part B Resour">
        <title>The complete mitochondrial genome of Lutraria maxima Jonas (Veneroida: Mactridae).</title>
        <authorList>
            <person name="Zhong S."/>
            <person name="Zhao Y."/>
            <person name="Wang X."/>
            <person name="Song Z."/>
            <person name="Zhang Q."/>
        </authorList>
    </citation>
    <scope>NUCLEOTIDE SEQUENCE</scope>
</reference>
<feature type="transmembrane region" description="Helical" evidence="10">
    <location>
        <begin position="7"/>
        <end position="31"/>
    </location>
</feature>
<protein>
    <recommendedName>
        <fullName evidence="3">NADH-ubiquinone oxidoreductase chain 4L</fullName>
    </recommendedName>
    <alternativeName>
        <fullName evidence="9">NADH dehydrogenase subunit 4L</fullName>
    </alternativeName>
</protein>
<evidence type="ECO:0000256" key="9">
    <source>
        <dbReference type="ARBA" id="ARBA00031586"/>
    </source>
</evidence>
<name>A0A343S4P0_9BIVA</name>
<keyword evidence="6 10" id="KW-1133">Transmembrane helix</keyword>
<evidence type="ECO:0000256" key="2">
    <source>
        <dbReference type="ARBA" id="ARBA00010519"/>
    </source>
</evidence>
<evidence type="ECO:0000256" key="6">
    <source>
        <dbReference type="ARBA" id="ARBA00022989"/>
    </source>
</evidence>
<dbReference type="Gene3D" id="1.10.287.3510">
    <property type="match status" value="1"/>
</dbReference>
<keyword evidence="4 10" id="KW-0812">Transmembrane</keyword>
<proteinExistence type="inferred from homology"/>
<sequence length="96" mass="10571">MCLMVGVFIFFFGVIFLCGRFSHFLSVLLVFELLTFGVFCWSSSCFVFSSNLVGCYFCLIFLVLSVVEAVMGLSLLVSSSRGLGRVAVKSFSFMGV</sequence>
<keyword evidence="7" id="KW-0520">NAD</keyword>
<feature type="transmembrane region" description="Helical" evidence="10">
    <location>
        <begin position="51"/>
        <end position="77"/>
    </location>
</feature>
<comment type="subcellular location">
    <subcellularLocation>
        <location evidence="1">Membrane</location>
        <topology evidence="1">Multi-pass membrane protein</topology>
    </subcellularLocation>
</comment>
<keyword evidence="8 10" id="KW-0472">Membrane</keyword>
<accession>A0A343S4P0</accession>
<organism evidence="11">
    <name type="scientific">Lutraria maxima</name>
    <dbReference type="NCBI Taxonomy" id="971267"/>
    <lineage>
        <taxon>Eukaryota</taxon>
        <taxon>Metazoa</taxon>
        <taxon>Spiralia</taxon>
        <taxon>Lophotrochozoa</taxon>
        <taxon>Mollusca</taxon>
        <taxon>Bivalvia</taxon>
        <taxon>Autobranchia</taxon>
        <taxon>Heteroconchia</taxon>
        <taxon>Euheterodonta</taxon>
        <taxon>Imparidentia</taxon>
        <taxon>Neoheterodontei</taxon>
        <taxon>Venerida</taxon>
        <taxon>Mactroidea</taxon>
        <taxon>Mactridae</taxon>
        <taxon>Lutraria</taxon>
    </lineage>
</organism>
<gene>
    <name evidence="11" type="primary">nad4l</name>
</gene>
<evidence type="ECO:0000256" key="1">
    <source>
        <dbReference type="ARBA" id="ARBA00004141"/>
    </source>
</evidence>
<evidence type="ECO:0000256" key="7">
    <source>
        <dbReference type="ARBA" id="ARBA00023027"/>
    </source>
</evidence>
<dbReference type="Pfam" id="PF00420">
    <property type="entry name" value="Oxidored_q2"/>
    <property type="match status" value="1"/>
</dbReference>
<dbReference type="EMBL" id="MF784266">
    <property type="protein sequence ID" value="AUH21206.1"/>
    <property type="molecule type" value="Genomic_DNA"/>
</dbReference>
<evidence type="ECO:0000256" key="8">
    <source>
        <dbReference type="ARBA" id="ARBA00023136"/>
    </source>
</evidence>
<evidence type="ECO:0000256" key="5">
    <source>
        <dbReference type="ARBA" id="ARBA00022967"/>
    </source>
</evidence>
<evidence type="ECO:0000256" key="4">
    <source>
        <dbReference type="ARBA" id="ARBA00022692"/>
    </source>
</evidence>
<keyword evidence="5" id="KW-1278">Translocase</keyword>
<comment type="similarity">
    <text evidence="2">Belongs to the complex I subunit 4L family.</text>
</comment>
<keyword evidence="11" id="KW-0496">Mitochondrion</keyword>
<evidence type="ECO:0000256" key="3">
    <source>
        <dbReference type="ARBA" id="ARBA00016612"/>
    </source>
</evidence>
<evidence type="ECO:0000256" key="10">
    <source>
        <dbReference type="SAM" id="Phobius"/>
    </source>
</evidence>
<dbReference type="GO" id="GO:0016020">
    <property type="term" value="C:membrane"/>
    <property type="evidence" value="ECO:0007669"/>
    <property type="project" value="UniProtKB-SubCell"/>
</dbReference>
<dbReference type="AlphaFoldDB" id="A0A343S4P0"/>
<dbReference type="InterPro" id="IPR039428">
    <property type="entry name" value="NUOK/Mnh_C1-like"/>
</dbReference>
<geneLocation type="mitochondrion" evidence="11"/>